<feature type="transmembrane region" description="Helical" evidence="7">
    <location>
        <begin position="138"/>
        <end position="156"/>
    </location>
</feature>
<evidence type="ECO:0000256" key="4">
    <source>
        <dbReference type="ARBA" id="ARBA00022989"/>
    </source>
</evidence>
<gene>
    <name evidence="8" type="ORF">EGW08_009867</name>
</gene>
<evidence type="ECO:0000256" key="7">
    <source>
        <dbReference type="SAM" id="Phobius"/>
    </source>
</evidence>
<dbReference type="GO" id="GO:0070072">
    <property type="term" value="P:vacuolar proton-transporting V-type ATPase complex assembly"/>
    <property type="evidence" value="ECO:0007669"/>
    <property type="project" value="InterPro"/>
</dbReference>
<evidence type="ECO:0000256" key="2">
    <source>
        <dbReference type="ARBA" id="ARBA00022692"/>
    </source>
</evidence>
<evidence type="ECO:0000313" key="9">
    <source>
        <dbReference type="Proteomes" id="UP000271974"/>
    </source>
</evidence>
<dbReference type="EMBL" id="RQTK01000289">
    <property type="protein sequence ID" value="RUS82352.1"/>
    <property type="molecule type" value="Genomic_DNA"/>
</dbReference>
<name>A0A433TLA8_ELYCH</name>
<keyword evidence="2 7" id="KW-0812">Transmembrane</keyword>
<dbReference type="PANTHER" id="PTHR31394">
    <property type="entry name" value="TRANSMEMBRANE PROTEIN 199"/>
    <property type="match status" value="1"/>
</dbReference>
<organism evidence="8 9">
    <name type="scientific">Elysia chlorotica</name>
    <name type="common">Eastern emerald elysia</name>
    <name type="synonym">Sea slug</name>
    <dbReference type="NCBI Taxonomy" id="188477"/>
    <lineage>
        <taxon>Eukaryota</taxon>
        <taxon>Metazoa</taxon>
        <taxon>Spiralia</taxon>
        <taxon>Lophotrochozoa</taxon>
        <taxon>Mollusca</taxon>
        <taxon>Gastropoda</taxon>
        <taxon>Heterobranchia</taxon>
        <taxon>Euthyneura</taxon>
        <taxon>Panpulmonata</taxon>
        <taxon>Sacoglossa</taxon>
        <taxon>Placobranchoidea</taxon>
        <taxon>Plakobranchidae</taxon>
        <taxon>Elysia</taxon>
    </lineage>
</organism>
<keyword evidence="5 7" id="KW-0472">Membrane</keyword>
<dbReference type="OrthoDB" id="19981at2759"/>
<comment type="subcellular location">
    <subcellularLocation>
        <location evidence="1">Endoplasmic reticulum membrane</location>
        <topology evidence="1">Multi-pass membrane protein</topology>
    </subcellularLocation>
</comment>
<proteinExistence type="predicted"/>
<evidence type="ECO:0000256" key="5">
    <source>
        <dbReference type="ARBA" id="ARBA00023136"/>
    </source>
</evidence>
<evidence type="ECO:0000256" key="6">
    <source>
        <dbReference type="SAM" id="Coils"/>
    </source>
</evidence>
<dbReference type="Proteomes" id="UP000271974">
    <property type="component" value="Unassembled WGS sequence"/>
</dbReference>
<protein>
    <recommendedName>
        <fullName evidence="10">Transmembrane protein 199</fullName>
    </recommendedName>
</protein>
<evidence type="ECO:0000256" key="3">
    <source>
        <dbReference type="ARBA" id="ARBA00022824"/>
    </source>
</evidence>
<keyword evidence="6" id="KW-0175">Coiled coil</keyword>
<evidence type="ECO:0008006" key="10">
    <source>
        <dbReference type="Google" id="ProtNLM"/>
    </source>
</evidence>
<dbReference type="AlphaFoldDB" id="A0A433TLA8"/>
<keyword evidence="9" id="KW-1185">Reference proteome</keyword>
<feature type="coiled-coil region" evidence="6">
    <location>
        <begin position="91"/>
        <end position="120"/>
    </location>
</feature>
<keyword evidence="4 7" id="KW-1133">Transmembrane helix</keyword>
<evidence type="ECO:0000256" key="1">
    <source>
        <dbReference type="ARBA" id="ARBA00004477"/>
    </source>
</evidence>
<accession>A0A433TLA8</accession>
<comment type="caution">
    <text evidence="8">The sequence shown here is derived from an EMBL/GenBank/DDBJ whole genome shotgun (WGS) entry which is preliminary data.</text>
</comment>
<dbReference type="InterPro" id="IPR021013">
    <property type="entry name" value="ATPase_Vma12"/>
</dbReference>
<evidence type="ECO:0000313" key="8">
    <source>
        <dbReference type="EMBL" id="RUS82352.1"/>
    </source>
</evidence>
<feature type="transmembrane region" description="Helical" evidence="7">
    <location>
        <begin position="168"/>
        <end position="190"/>
    </location>
</feature>
<dbReference type="Pfam" id="PF11712">
    <property type="entry name" value="Vma12"/>
    <property type="match status" value="1"/>
</dbReference>
<keyword evidence="3" id="KW-0256">Endoplasmic reticulum</keyword>
<dbReference type="GO" id="GO:0005789">
    <property type="term" value="C:endoplasmic reticulum membrane"/>
    <property type="evidence" value="ECO:0007669"/>
    <property type="project" value="UniProtKB-SubCell"/>
</dbReference>
<reference evidence="8 9" key="1">
    <citation type="submission" date="2019-01" db="EMBL/GenBank/DDBJ databases">
        <title>A draft genome assembly of the solar-powered sea slug Elysia chlorotica.</title>
        <authorList>
            <person name="Cai H."/>
            <person name="Li Q."/>
            <person name="Fang X."/>
            <person name="Li J."/>
            <person name="Curtis N.E."/>
            <person name="Altenburger A."/>
            <person name="Shibata T."/>
            <person name="Feng M."/>
            <person name="Maeda T."/>
            <person name="Schwartz J.A."/>
            <person name="Shigenobu S."/>
            <person name="Lundholm N."/>
            <person name="Nishiyama T."/>
            <person name="Yang H."/>
            <person name="Hasebe M."/>
            <person name="Li S."/>
            <person name="Pierce S.K."/>
            <person name="Wang J."/>
        </authorList>
    </citation>
    <scope>NUCLEOTIDE SEQUENCE [LARGE SCALE GENOMIC DNA]</scope>
    <source>
        <strain evidence="8">EC2010</strain>
        <tissue evidence="8">Whole organism of an adult</tissue>
    </source>
</reference>
<sequence>MADTCKHRLPQVSITKNILDAVQKIIDLPNVKDSLKQQCIEVQKNEKGVVSTKVLRDIYKTLRNEGETIFLHEMIEGADLVPQQPVLPPRNPELEARIQKLKIEEENKEYERMTRNVQSRGKQNFSFQEDVKSMNRQMIAMLNFALTVVAGFAFGYKGTELVYGNIFAMQMMSGLILGTVVFFVDLYFILRYGV</sequence>
<dbReference type="PANTHER" id="PTHR31394:SF1">
    <property type="entry name" value="TRANSMEMBRANE PROTEIN 199"/>
    <property type="match status" value="1"/>
</dbReference>